<dbReference type="AlphaFoldDB" id="A0A9P0TL88"/>
<feature type="region of interest" description="Disordered" evidence="14">
    <location>
        <begin position="469"/>
        <end position="502"/>
    </location>
</feature>
<comment type="cofactor">
    <cofactor evidence="2">
        <name>Zn(2+)</name>
        <dbReference type="ChEBI" id="CHEBI:29105"/>
    </cofactor>
</comment>
<evidence type="ECO:0000313" key="16">
    <source>
        <dbReference type="EMBL" id="CAH4032852.1"/>
    </source>
</evidence>
<comment type="similarity">
    <text evidence="5">Belongs to the lariat debranching enzyme family.</text>
</comment>
<comment type="caution">
    <text evidence="16">The sequence shown here is derived from an EMBL/GenBank/DDBJ whole genome shotgun (WGS) entry which is preliminary data.</text>
</comment>
<evidence type="ECO:0000259" key="15">
    <source>
        <dbReference type="SMART" id="SM01124"/>
    </source>
</evidence>
<evidence type="ECO:0000256" key="8">
    <source>
        <dbReference type="ARBA" id="ARBA00022801"/>
    </source>
</evidence>
<evidence type="ECO:0000256" key="14">
    <source>
        <dbReference type="SAM" id="MobiDB-lite"/>
    </source>
</evidence>
<sequence>MKIAVEGCAHGELEKIYECVETLQEREGIKVDLLICCGDFQSVRNNDDLRAMAVPEKYHNICTFYKYYSGEKVAPILTIFIGGNHEASNYLQELPFGGWVAPNIYYLGRAGVVKFGNLRLGGLSGIFKNHDYLQGLWESPPYTPNSLRSVYHIRSLDVFRLSQMKEKVHIMLSHDWPRGITNYGDKNNLLRRKPFFREDLESNKLGSPPAEQLLNEVKPDYWFAAHLHCQFAALVKHDDSSETKFLALDKCLPKRRHLQILELPAEFAGDKQLKHDLEWLAILKNTNHLLSVKNIDCHLPGPGCNERYDFTPTQEEKDIVLKLMGCLTISNDSFVRTAPTYRPNSPKRAPYEAILNPQTATLCDKLCIDDPLQVVLARSGRTMKQPVIIEHSESIEGDEEIQKTPIKCSPMTLPAPVTPFQSDDLSETVSALNYSRNSFLSETENVTLECETPPQTNKKIFKRRNLAMYTPEDAETGSNTSGSQVESDSPKSCKLACRTNPL</sequence>
<evidence type="ECO:0000256" key="5">
    <source>
        <dbReference type="ARBA" id="ARBA00006045"/>
    </source>
</evidence>
<keyword evidence="9" id="KW-0862">Zinc</keyword>
<keyword evidence="10" id="KW-0408">Iron</keyword>
<name>A0A9P0TL88_PIEBR</name>
<proteinExistence type="inferred from homology"/>
<dbReference type="EMBL" id="CALOZG010000029">
    <property type="protein sequence ID" value="CAH4032852.1"/>
    <property type="molecule type" value="Genomic_DNA"/>
</dbReference>
<evidence type="ECO:0000256" key="1">
    <source>
        <dbReference type="ARBA" id="ARBA00001936"/>
    </source>
</evidence>
<evidence type="ECO:0000256" key="13">
    <source>
        <dbReference type="ARBA" id="ARBA00058627"/>
    </source>
</evidence>
<organism evidence="16 17">
    <name type="scientific">Pieris brassicae</name>
    <name type="common">White butterfly</name>
    <name type="synonym">Large white butterfly</name>
    <dbReference type="NCBI Taxonomy" id="7116"/>
    <lineage>
        <taxon>Eukaryota</taxon>
        <taxon>Metazoa</taxon>
        <taxon>Ecdysozoa</taxon>
        <taxon>Arthropoda</taxon>
        <taxon>Hexapoda</taxon>
        <taxon>Insecta</taxon>
        <taxon>Pterygota</taxon>
        <taxon>Neoptera</taxon>
        <taxon>Endopterygota</taxon>
        <taxon>Lepidoptera</taxon>
        <taxon>Glossata</taxon>
        <taxon>Ditrysia</taxon>
        <taxon>Papilionoidea</taxon>
        <taxon>Pieridae</taxon>
        <taxon>Pierinae</taxon>
        <taxon>Pieris</taxon>
    </lineage>
</organism>
<dbReference type="InterPro" id="IPR029052">
    <property type="entry name" value="Metallo-depent_PP-like"/>
</dbReference>
<keyword evidence="7" id="KW-0479">Metal-binding</keyword>
<evidence type="ECO:0000256" key="9">
    <source>
        <dbReference type="ARBA" id="ARBA00022833"/>
    </source>
</evidence>
<dbReference type="PANTHER" id="PTHR12849:SF0">
    <property type="entry name" value="LARIAT DEBRANCHING ENZYME"/>
    <property type="match status" value="1"/>
</dbReference>
<dbReference type="SUPFAM" id="SSF56300">
    <property type="entry name" value="Metallo-dependent phosphatases"/>
    <property type="match status" value="1"/>
</dbReference>
<dbReference type="SMART" id="SM01124">
    <property type="entry name" value="DBR1"/>
    <property type="match status" value="1"/>
</dbReference>
<comment type="function">
    <text evidence="13">Cleaves the 2'-5' phosphodiester linkage at the branch point of lariat intron pre-mRNAs after splicing and converts them into linear molecules that are subsequently degraded. It thereby facilitates ribonucleotide turnover.</text>
</comment>
<keyword evidence="12" id="KW-0539">Nucleus</keyword>
<evidence type="ECO:0000256" key="6">
    <source>
        <dbReference type="ARBA" id="ARBA00022664"/>
    </source>
</evidence>
<evidence type="ECO:0000256" key="3">
    <source>
        <dbReference type="ARBA" id="ARBA00001954"/>
    </source>
</evidence>
<dbReference type="CDD" id="cd00844">
    <property type="entry name" value="MPP_Dbr1_N"/>
    <property type="match status" value="1"/>
</dbReference>
<dbReference type="InterPro" id="IPR041816">
    <property type="entry name" value="Dbr1_N"/>
</dbReference>
<keyword evidence="8" id="KW-0378">Hydrolase</keyword>
<dbReference type="OrthoDB" id="407609at2759"/>
<dbReference type="Pfam" id="PF05011">
    <property type="entry name" value="DBR1"/>
    <property type="match status" value="1"/>
</dbReference>
<reference evidence="16" key="1">
    <citation type="submission" date="2022-05" db="EMBL/GenBank/DDBJ databases">
        <authorList>
            <person name="Okamura Y."/>
        </authorList>
    </citation>
    <scope>NUCLEOTIDE SEQUENCE</scope>
</reference>
<feature type="compositionally biased region" description="Polar residues" evidence="14">
    <location>
        <begin position="476"/>
        <end position="487"/>
    </location>
</feature>
<comment type="subcellular location">
    <subcellularLocation>
        <location evidence="4">Nucleus</location>
    </subcellularLocation>
</comment>
<dbReference type="GO" id="GO:0005634">
    <property type="term" value="C:nucleus"/>
    <property type="evidence" value="ECO:0007669"/>
    <property type="project" value="UniProtKB-SubCell"/>
</dbReference>
<evidence type="ECO:0000256" key="7">
    <source>
        <dbReference type="ARBA" id="ARBA00022723"/>
    </source>
</evidence>
<dbReference type="InterPro" id="IPR004843">
    <property type="entry name" value="Calcineurin-like_PHP"/>
</dbReference>
<comment type="cofactor">
    <cofactor evidence="1">
        <name>Mn(2+)</name>
        <dbReference type="ChEBI" id="CHEBI:29035"/>
    </cofactor>
</comment>
<evidence type="ECO:0000256" key="4">
    <source>
        <dbReference type="ARBA" id="ARBA00004123"/>
    </source>
</evidence>
<dbReference type="Pfam" id="PF00149">
    <property type="entry name" value="Metallophos"/>
    <property type="match status" value="1"/>
</dbReference>
<evidence type="ECO:0000313" key="17">
    <source>
        <dbReference type="Proteomes" id="UP001152562"/>
    </source>
</evidence>
<dbReference type="InterPro" id="IPR007708">
    <property type="entry name" value="DBR1_C"/>
</dbReference>
<keyword evidence="17" id="KW-1185">Reference proteome</keyword>
<dbReference type="PANTHER" id="PTHR12849">
    <property type="entry name" value="RNA LARIAT DEBRANCHING ENZYME"/>
    <property type="match status" value="1"/>
</dbReference>
<dbReference type="Proteomes" id="UP001152562">
    <property type="component" value="Unassembled WGS sequence"/>
</dbReference>
<accession>A0A9P0TL88</accession>
<dbReference type="FunFam" id="3.60.21.10:FF:000035">
    <property type="entry name" value="Lariat debranching enzyme"/>
    <property type="match status" value="1"/>
</dbReference>
<dbReference type="GO" id="GO:0000398">
    <property type="term" value="P:mRNA splicing, via spliceosome"/>
    <property type="evidence" value="ECO:0007669"/>
    <property type="project" value="TreeGrafter"/>
</dbReference>
<evidence type="ECO:0000256" key="10">
    <source>
        <dbReference type="ARBA" id="ARBA00023004"/>
    </source>
</evidence>
<comment type="cofactor">
    <cofactor evidence="3">
        <name>Fe(2+)</name>
        <dbReference type="ChEBI" id="CHEBI:29033"/>
    </cofactor>
</comment>
<evidence type="ECO:0000256" key="12">
    <source>
        <dbReference type="ARBA" id="ARBA00023242"/>
    </source>
</evidence>
<evidence type="ECO:0000256" key="2">
    <source>
        <dbReference type="ARBA" id="ARBA00001947"/>
    </source>
</evidence>
<dbReference type="GO" id="GO:0008419">
    <property type="term" value="F:RNA lariat debranching enzyme activity"/>
    <property type="evidence" value="ECO:0007669"/>
    <property type="project" value="TreeGrafter"/>
</dbReference>
<keyword evidence="6" id="KW-0507">mRNA processing</keyword>
<evidence type="ECO:0000256" key="11">
    <source>
        <dbReference type="ARBA" id="ARBA00023211"/>
    </source>
</evidence>
<gene>
    <name evidence="16" type="ORF">PIBRA_LOCUS9196</name>
</gene>
<protein>
    <recommendedName>
        <fullName evidence="15">Lariat debranching enzyme C-terminal domain-containing protein</fullName>
    </recommendedName>
</protein>
<dbReference type="Gene3D" id="3.60.21.10">
    <property type="match status" value="1"/>
</dbReference>
<keyword evidence="11" id="KW-0464">Manganese</keyword>
<dbReference type="GO" id="GO:0046872">
    <property type="term" value="F:metal ion binding"/>
    <property type="evidence" value="ECO:0007669"/>
    <property type="project" value="UniProtKB-KW"/>
</dbReference>
<feature type="domain" description="Lariat debranching enzyme C-terminal" evidence="15">
    <location>
        <begin position="235"/>
        <end position="372"/>
    </location>
</feature>